<organism evidence="2 3">
    <name type="scientific">Pontiella agarivorans</name>
    <dbReference type="NCBI Taxonomy" id="3038953"/>
    <lineage>
        <taxon>Bacteria</taxon>
        <taxon>Pseudomonadati</taxon>
        <taxon>Kiritimatiellota</taxon>
        <taxon>Kiritimatiellia</taxon>
        <taxon>Kiritimatiellales</taxon>
        <taxon>Pontiellaceae</taxon>
        <taxon>Pontiella</taxon>
    </lineage>
</organism>
<name>A0ABU5MYJ1_9BACT</name>
<proteinExistence type="predicted"/>
<reference evidence="2 3" key="1">
    <citation type="journal article" date="2024" name="Appl. Environ. Microbiol.">
        <title>Pontiella agarivorans sp. nov., a novel marine anaerobic bacterium capable of degrading macroalgal polysaccharides and fixing nitrogen.</title>
        <authorList>
            <person name="Liu N."/>
            <person name="Kivenson V."/>
            <person name="Peng X."/>
            <person name="Cui Z."/>
            <person name="Lankiewicz T.S."/>
            <person name="Gosselin K.M."/>
            <person name="English C.J."/>
            <person name="Blair E.M."/>
            <person name="O'Malley M.A."/>
            <person name="Valentine D.L."/>
        </authorList>
    </citation>
    <scope>NUCLEOTIDE SEQUENCE [LARGE SCALE GENOMIC DNA]</scope>
    <source>
        <strain evidence="2 3">NLcol2</strain>
    </source>
</reference>
<evidence type="ECO:0000313" key="2">
    <source>
        <dbReference type="EMBL" id="MDZ8119258.1"/>
    </source>
</evidence>
<evidence type="ECO:0000313" key="3">
    <source>
        <dbReference type="Proteomes" id="UP001290861"/>
    </source>
</evidence>
<gene>
    <name evidence="2" type="ORF">P9H32_11545</name>
</gene>
<protein>
    <submittedName>
        <fullName evidence="2">Uncharacterized protein</fullName>
    </submittedName>
</protein>
<feature type="transmembrane region" description="Helical" evidence="1">
    <location>
        <begin position="67"/>
        <end position="86"/>
    </location>
</feature>
<dbReference type="RefSeq" id="WP_322609042.1">
    <property type="nucleotide sequence ID" value="NZ_JARVCO010000010.1"/>
</dbReference>
<keyword evidence="3" id="KW-1185">Reference proteome</keyword>
<keyword evidence="1" id="KW-1133">Transmembrane helix</keyword>
<accession>A0ABU5MYJ1</accession>
<keyword evidence="1" id="KW-0812">Transmembrane</keyword>
<dbReference type="EMBL" id="JARVCO010000010">
    <property type="protein sequence ID" value="MDZ8119258.1"/>
    <property type="molecule type" value="Genomic_DNA"/>
</dbReference>
<comment type="caution">
    <text evidence="2">The sequence shown here is derived from an EMBL/GenBank/DDBJ whole genome shotgun (WGS) entry which is preliminary data.</text>
</comment>
<evidence type="ECO:0000256" key="1">
    <source>
        <dbReference type="SAM" id="Phobius"/>
    </source>
</evidence>
<keyword evidence="1" id="KW-0472">Membrane</keyword>
<sequence>MMLFILCSLCALGFFIGSVKAYLKLKQYFRDVPEEPETAPSDSLVDVLFNERLRNDPDARKIQKQTIGLFCAALLMVHVAMLFYGAGMR</sequence>
<dbReference type="Proteomes" id="UP001290861">
    <property type="component" value="Unassembled WGS sequence"/>
</dbReference>